<organism evidence="1 2">
    <name type="scientific">Elaeis guineensis var. tenera</name>
    <name type="common">Oil palm</name>
    <dbReference type="NCBI Taxonomy" id="51953"/>
    <lineage>
        <taxon>Eukaryota</taxon>
        <taxon>Viridiplantae</taxon>
        <taxon>Streptophyta</taxon>
        <taxon>Embryophyta</taxon>
        <taxon>Tracheophyta</taxon>
        <taxon>Spermatophyta</taxon>
        <taxon>Magnoliopsida</taxon>
        <taxon>Liliopsida</taxon>
        <taxon>Arecaceae</taxon>
        <taxon>Arecoideae</taxon>
        <taxon>Cocoseae</taxon>
        <taxon>Elaeidinae</taxon>
        <taxon>Elaeis</taxon>
    </lineage>
</organism>
<dbReference type="RefSeq" id="XP_010914481.1">
    <property type="nucleotide sequence ID" value="XM_010916179.2"/>
</dbReference>
<dbReference type="OrthoDB" id="1885414at2759"/>
<protein>
    <submittedName>
        <fullName evidence="2 3">Uncharacterized protein LOC105039867 isoform X1</fullName>
    </submittedName>
</protein>
<accession>A0A6I9QUK7</accession>
<dbReference type="KEGG" id="egu:105039867"/>
<keyword evidence="1" id="KW-1185">Reference proteome</keyword>
<evidence type="ECO:0000313" key="2">
    <source>
        <dbReference type="RefSeq" id="XP_010914480.1"/>
    </source>
</evidence>
<gene>
    <name evidence="2 3" type="primary">LOC105039867</name>
</gene>
<name>A0A6I9QUK7_ELAGV</name>
<dbReference type="GeneID" id="105039867"/>
<dbReference type="Proteomes" id="UP000504607">
    <property type="component" value="Chromosome 2"/>
</dbReference>
<reference evidence="2 3" key="1">
    <citation type="submission" date="2025-04" db="UniProtKB">
        <authorList>
            <consortium name="RefSeq"/>
        </authorList>
    </citation>
    <scope>IDENTIFICATION</scope>
</reference>
<dbReference type="AlphaFoldDB" id="A0A6I9QUK7"/>
<dbReference type="RefSeq" id="XP_010914480.1">
    <property type="nucleotide sequence ID" value="XM_010916178.2"/>
</dbReference>
<sequence>MEWNRLRISLLEVEISNGGAPASPVGVASTISLSLSQPQQQQQRQREETMACVAALLPCFPARKLQAIDRSIHSSHQNLTSGAWVMGSVLDAGNLKIMKMEDTVDVKASKRFYGVCEESSIAVHRATT</sequence>
<evidence type="ECO:0000313" key="3">
    <source>
        <dbReference type="RefSeq" id="XP_010914481.1"/>
    </source>
</evidence>
<evidence type="ECO:0000313" key="1">
    <source>
        <dbReference type="Proteomes" id="UP000504607"/>
    </source>
</evidence>
<proteinExistence type="predicted"/>